<evidence type="ECO:0000256" key="2">
    <source>
        <dbReference type="ARBA" id="ARBA00022723"/>
    </source>
</evidence>
<dbReference type="SMART" id="SM00906">
    <property type="entry name" value="Fungal_trans"/>
    <property type="match status" value="1"/>
</dbReference>
<evidence type="ECO:0000256" key="1">
    <source>
        <dbReference type="ARBA" id="ARBA00004123"/>
    </source>
</evidence>
<sequence length="537" mass="59584">MPPMSATEDQGEYPMVAAVEMILIVSNKCDKSLPACSPCASVGLECSFDDPVSGETVPRSYIARLDENIRKLKAEITRLQRSQASVDPLSGTETTAPSSVELPSGTCIDGSLSNPYSLSFFQMAPAAFPSFLGAGSAVSYALASIQSCQPFFEDSDDSHYNLPVRLTCGPVLDKPDKSLVTMADIRELIVARYLPIIHRDYPILKAQELAVEQPLRRLPLRQRFNVLMAAAIGGAHAARNYPHVQTTASVLRRWAETLLEPILAEQDASSFQALLLLILYELVDPSRGLCWRLLGMACRLCVDLHWQREAEVGDDTDERPSRETLFLAFYDLEWQVCSALGRPAMLREDTIRSHSALTAGQGSPRFDAQRLQFRIHETIFQSAADFANGQRCPIIRELMFLVSQLDSSPDFDIAWLQLQALRGHICMTCVTYERWDTEITRAANSVIKTMAALHRENRLLSIWLSASKVLMAGSALFCLRSKGIREEQHALPPAVNETIDSGLTTCLGLLTAFAENWPPAALFRDVMDRLKSTTKQQ</sequence>
<dbReference type="Pfam" id="PF04082">
    <property type="entry name" value="Fungal_trans"/>
    <property type="match status" value="1"/>
</dbReference>
<keyword evidence="4" id="KW-0805">Transcription regulation</keyword>
<evidence type="ECO:0000256" key="6">
    <source>
        <dbReference type="ARBA" id="ARBA00023163"/>
    </source>
</evidence>
<dbReference type="CDD" id="cd12148">
    <property type="entry name" value="fungal_TF_MHR"/>
    <property type="match status" value="1"/>
</dbReference>
<proteinExistence type="predicted"/>
<evidence type="ECO:0000259" key="8">
    <source>
        <dbReference type="SMART" id="SM00906"/>
    </source>
</evidence>
<evidence type="ECO:0000256" key="4">
    <source>
        <dbReference type="ARBA" id="ARBA00023015"/>
    </source>
</evidence>
<comment type="subcellular location">
    <subcellularLocation>
        <location evidence="1">Nucleus</location>
    </subcellularLocation>
</comment>
<dbReference type="PANTHER" id="PTHR47782">
    <property type="entry name" value="ZN(II)2CYS6 TRANSCRIPTION FACTOR (EUROFUNG)-RELATED"/>
    <property type="match status" value="1"/>
</dbReference>
<evidence type="ECO:0000313" key="10">
    <source>
        <dbReference type="Proteomes" id="UP001345691"/>
    </source>
</evidence>
<dbReference type="InterPro" id="IPR036864">
    <property type="entry name" value="Zn2-C6_fun-type_DNA-bd_sf"/>
</dbReference>
<dbReference type="InterPro" id="IPR052202">
    <property type="entry name" value="Yeast_MetPath_Reg"/>
</dbReference>
<keyword evidence="3" id="KW-0862">Zinc</keyword>
<evidence type="ECO:0000256" key="7">
    <source>
        <dbReference type="ARBA" id="ARBA00023242"/>
    </source>
</evidence>
<dbReference type="Gene3D" id="4.10.240.10">
    <property type="entry name" value="Zn(2)-C6 fungal-type DNA-binding domain"/>
    <property type="match status" value="1"/>
</dbReference>
<evidence type="ECO:0000256" key="5">
    <source>
        <dbReference type="ARBA" id="ARBA00023125"/>
    </source>
</evidence>
<keyword evidence="7" id="KW-0539">Nucleus</keyword>
<dbReference type="Pfam" id="PF00172">
    <property type="entry name" value="Zn_clus"/>
    <property type="match status" value="1"/>
</dbReference>
<keyword evidence="6" id="KW-0804">Transcription</keyword>
<keyword evidence="2" id="KW-0479">Metal-binding</keyword>
<keyword evidence="10" id="KW-1185">Reference proteome</keyword>
<keyword evidence="5" id="KW-0238">DNA-binding</keyword>
<dbReference type="InterPro" id="IPR007219">
    <property type="entry name" value="XnlR_reg_dom"/>
</dbReference>
<gene>
    <name evidence="9" type="ORF">LTR69_010858</name>
</gene>
<feature type="domain" description="Xylanolytic transcriptional activator regulatory" evidence="8">
    <location>
        <begin position="290"/>
        <end position="361"/>
    </location>
</feature>
<dbReference type="InterPro" id="IPR001138">
    <property type="entry name" value="Zn2Cys6_DnaBD"/>
</dbReference>
<name>A0ABR0IWF8_9EURO</name>
<dbReference type="CDD" id="cd00067">
    <property type="entry name" value="GAL4"/>
    <property type="match status" value="1"/>
</dbReference>
<evidence type="ECO:0000313" key="9">
    <source>
        <dbReference type="EMBL" id="KAK5049801.1"/>
    </source>
</evidence>
<dbReference type="Proteomes" id="UP001345691">
    <property type="component" value="Unassembled WGS sequence"/>
</dbReference>
<organism evidence="9 10">
    <name type="scientific">Exophiala sideris</name>
    <dbReference type="NCBI Taxonomy" id="1016849"/>
    <lineage>
        <taxon>Eukaryota</taxon>
        <taxon>Fungi</taxon>
        <taxon>Dikarya</taxon>
        <taxon>Ascomycota</taxon>
        <taxon>Pezizomycotina</taxon>
        <taxon>Eurotiomycetes</taxon>
        <taxon>Chaetothyriomycetidae</taxon>
        <taxon>Chaetothyriales</taxon>
        <taxon>Herpotrichiellaceae</taxon>
        <taxon>Exophiala</taxon>
    </lineage>
</organism>
<dbReference type="EMBL" id="JAVRRF010000041">
    <property type="protein sequence ID" value="KAK5049801.1"/>
    <property type="molecule type" value="Genomic_DNA"/>
</dbReference>
<reference evidence="9 10" key="1">
    <citation type="submission" date="2023-08" db="EMBL/GenBank/DDBJ databases">
        <title>Black Yeasts Isolated from many extreme environments.</title>
        <authorList>
            <person name="Coleine C."/>
            <person name="Stajich J.E."/>
            <person name="Selbmann L."/>
        </authorList>
    </citation>
    <scope>NUCLEOTIDE SEQUENCE [LARGE SCALE GENOMIC DNA]</scope>
    <source>
        <strain evidence="9 10">CCFEE 6328</strain>
    </source>
</reference>
<dbReference type="PANTHER" id="PTHR47782:SF12">
    <property type="entry name" value="ZN(II)2CYS6 TRANSCRIPTION FACTOR (EUROFUNG)"/>
    <property type="match status" value="1"/>
</dbReference>
<accession>A0ABR0IWF8</accession>
<protein>
    <recommendedName>
        <fullName evidence="8">Xylanolytic transcriptional activator regulatory domain-containing protein</fullName>
    </recommendedName>
</protein>
<comment type="caution">
    <text evidence="9">The sequence shown here is derived from an EMBL/GenBank/DDBJ whole genome shotgun (WGS) entry which is preliminary data.</text>
</comment>
<evidence type="ECO:0000256" key="3">
    <source>
        <dbReference type="ARBA" id="ARBA00022833"/>
    </source>
</evidence>